<keyword evidence="2" id="KW-0378">Hydrolase</keyword>
<sequence>MVKSTLGYLEKVNLPDLGIDCDAKVDSGAYSSSLHADDIEVFERDGQEWVRFLVHFNRKHIQIDQRCEAPVLSRKKVSSSNGHSSYRFVIRTNLELAGQTWTIKISLSHRGSMKYPMLLGRDAIRGRFVVDVEHTYLSQR</sequence>
<reference evidence="2" key="1">
    <citation type="submission" date="2022-11" db="EMBL/GenBank/DDBJ databases">
        <title>Parathalassolutuus dongxingensis gen. nov., sp. nov., a novel member of family Oceanospirillaceae isolated from a coastal shrimp pond in Guangxi, China.</title>
        <authorList>
            <person name="Chen H."/>
        </authorList>
    </citation>
    <scope>NUCLEOTIDE SEQUENCE</scope>
    <source>
        <strain evidence="2">G-43</strain>
    </source>
</reference>
<dbReference type="SUPFAM" id="SSF50630">
    <property type="entry name" value="Acid proteases"/>
    <property type="match status" value="1"/>
</dbReference>
<gene>
    <name evidence="2" type="ORF">OUO13_08095</name>
</gene>
<organism evidence="2 3">
    <name type="scientific">Parathalassolituus penaei</name>
    <dbReference type="NCBI Taxonomy" id="2997323"/>
    <lineage>
        <taxon>Bacteria</taxon>
        <taxon>Pseudomonadati</taxon>
        <taxon>Pseudomonadota</taxon>
        <taxon>Gammaproteobacteria</taxon>
        <taxon>Oceanospirillales</taxon>
        <taxon>Oceanospirillaceae</taxon>
        <taxon>Parathalassolituus</taxon>
    </lineage>
</organism>
<evidence type="ECO:0000259" key="1">
    <source>
        <dbReference type="Pfam" id="PF05618"/>
    </source>
</evidence>
<evidence type="ECO:0000313" key="2">
    <source>
        <dbReference type="EMBL" id="MCY0965144.1"/>
    </source>
</evidence>
<dbReference type="InterPro" id="IPR008503">
    <property type="entry name" value="Asp_endopeptidase"/>
</dbReference>
<dbReference type="PANTHER" id="PTHR38037:SF1">
    <property type="entry name" value="ATP-DEPENDENT ZINC PROTEASE DOMAIN-CONTAINING PROTEIN-RELATED"/>
    <property type="match status" value="1"/>
</dbReference>
<keyword evidence="2" id="KW-0645">Protease</keyword>
<dbReference type="Gene3D" id="2.40.70.10">
    <property type="entry name" value="Acid Proteases"/>
    <property type="match status" value="1"/>
</dbReference>
<dbReference type="GO" id="GO:0006508">
    <property type="term" value="P:proteolysis"/>
    <property type="evidence" value="ECO:0007669"/>
    <property type="project" value="UniProtKB-KW"/>
</dbReference>
<dbReference type="GO" id="GO:0008233">
    <property type="term" value="F:peptidase activity"/>
    <property type="evidence" value="ECO:0007669"/>
    <property type="project" value="UniProtKB-KW"/>
</dbReference>
<keyword evidence="3" id="KW-1185">Reference proteome</keyword>
<dbReference type="EMBL" id="JAPNOA010000022">
    <property type="protein sequence ID" value="MCY0965144.1"/>
    <property type="molecule type" value="Genomic_DNA"/>
</dbReference>
<dbReference type="PANTHER" id="PTHR38037">
    <property type="entry name" value="ZN_PROTEASE DOMAIN-CONTAINING PROTEIN"/>
    <property type="match status" value="1"/>
</dbReference>
<protein>
    <submittedName>
        <fullName evidence="2">ATP-dependent zinc protease</fullName>
    </submittedName>
</protein>
<dbReference type="RefSeq" id="WP_283173359.1">
    <property type="nucleotide sequence ID" value="NZ_JAPNOA010000022.1"/>
</dbReference>
<name>A0A9X3ECM7_9GAMM</name>
<evidence type="ECO:0000313" key="3">
    <source>
        <dbReference type="Proteomes" id="UP001150830"/>
    </source>
</evidence>
<accession>A0A9X3ECM7</accession>
<comment type="caution">
    <text evidence="2">The sequence shown here is derived from an EMBL/GenBank/DDBJ whole genome shotgun (WGS) entry which is preliminary data.</text>
</comment>
<dbReference type="Proteomes" id="UP001150830">
    <property type="component" value="Unassembled WGS sequence"/>
</dbReference>
<feature type="domain" description="Retropepsin-like aspartic endopeptidase" evidence="1">
    <location>
        <begin position="6"/>
        <end position="139"/>
    </location>
</feature>
<dbReference type="Pfam" id="PF05618">
    <property type="entry name" value="Zn_protease"/>
    <property type="match status" value="1"/>
</dbReference>
<dbReference type="InterPro" id="IPR021109">
    <property type="entry name" value="Peptidase_aspartic_dom_sf"/>
</dbReference>
<proteinExistence type="predicted"/>
<dbReference type="AlphaFoldDB" id="A0A9X3ECM7"/>